<dbReference type="CDD" id="cd11041">
    <property type="entry name" value="CYP503A1-like"/>
    <property type="match status" value="1"/>
</dbReference>
<dbReference type="PROSITE" id="PS00086">
    <property type="entry name" value="CYTOCHROME_P450"/>
    <property type="match status" value="1"/>
</dbReference>
<accession>A0A2V1D070</accession>
<keyword evidence="11" id="KW-0812">Transmembrane</keyword>
<dbReference type="GO" id="GO:0020037">
    <property type="term" value="F:heme binding"/>
    <property type="evidence" value="ECO:0007669"/>
    <property type="project" value="InterPro"/>
</dbReference>
<evidence type="ECO:0000256" key="11">
    <source>
        <dbReference type="SAM" id="Phobius"/>
    </source>
</evidence>
<dbReference type="PANTHER" id="PTHR46206:SF2">
    <property type="entry name" value="CYTOCHROME P450 MONOOXYGENASE AUSG-RELATED"/>
    <property type="match status" value="1"/>
</dbReference>
<evidence type="ECO:0000256" key="6">
    <source>
        <dbReference type="ARBA" id="ARBA00023002"/>
    </source>
</evidence>
<evidence type="ECO:0000256" key="4">
    <source>
        <dbReference type="ARBA" id="ARBA00022617"/>
    </source>
</evidence>
<feature type="transmembrane region" description="Helical" evidence="11">
    <location>
        <begin position="13"/>
        <end position="36"/>
    </location>
</feature>
<gene>
    <name evidence="12" type="ORF">DM02DRAFT_620564</name>
</gene>
<evidence type="ECO:0000256" key="9">
    <source>
        <dbReference type="PIRSR" id="PIRSR602403-1"/>
    </source>
</evidence>
<evidence type="ECO:0000256" key="1">
    <source>
        <dbReference type="ARBA" id="ARBA00001971"/>
    </source>
</evidence>
<dbReference type="InterPro" id="IPR002403">
    <property type="entry name" value="Cyt_P450_E_grp-IV"/>
</dbReference>
<dbReference type="STRING" id="97972.A0A2V1D070"/>
<dbReference type="Proteomes" id="UP000244855">
    <property type="component" value="Unassembled WGS sequence"/>
</dbReference>
<dbReference type="OrthoDB" id="1844152at2759"/>
<evidence type="ECO:0000256" key="5">
    <source>
        <dbReference type="ARBA" id="ARBA00022723"/>
    </source>
</evidence>
<dbReference type="InterPro" id="IPR036396">
    <property type="entry name" value="Cyt_P450_sf"/>
</dbReference>
<dbReference type="AlphaFoldDB" id="A0A2V1D070"/>
<comment type="cofactor">
    <cofactor evidence="1 9">
        <name>heme</name>
        <dbReference type="ChEBI" id="CHEBI:30413"/>
    </cofactor>
</comment>
<feature type="binding site" description="axial binding residue" evidence="9">
    <location>
        <position position="456"/>
    </location>
    <ligand>
        <name>heme</name>
        <dbReference type="ChEBI" id="CHEBI:30413"/>
    </ligand>
    <ligandPart>
        <name>Fe</name>
        <dbReference type="ChEBI" id="CHEBI:18248"/>
    </ligandPart>
</feature>
<keyword evidence="8 10" id="KW-0503">Monooxygenase</keyword>
<comment type="pathway">
    <text evidence="2">Mycotoxin biosynthesis.</text>
</comment>
<evidence type="ECO:0000256" key="3">
    <source>
        <dbReference type="ARBA" id="ARBA00010617"/>
    </source>
</evidence>
<evidence type="ECO:0000256" key="2">
    <source>
        <dbReference type="ARBA" id="ARBA00004685"/>
    </source>
</evidence>
<name>A0A2V1D070_9PLEO</name>
<keyword evidence="11" id="KW-0472">Membrane</keyword>
<evidence type="ECO:0000256" key="10">
    <source>
        <dbReference type="RuleBase" id="RU000461"/>
    </source>
</evidence>
<keyword evidence="7 9" id="KW-0408">Iron</keyword>
<evidence type="ECO:0000256" key="8">
    <source>
        <dbReference type="ARBA" id="ARBA00023033"/>
    </source>
</evidence>
<dbReference type="SUPFAM" id="SSF48264">
    <property type="entry name" value="Cytochrome P450"/>
    <property type="match status" value="1"/>
</dbReference>
<dbReference type="EMBL" id="KZ805874">
    <property type="protein sequence ID" value="PVH91395.1"/>
    <property type="molecule type" value="Genomic_DNA"/>
</dbReference>
<dbReference type="GO" id="GO:0004497">
    <property type="term" value="F:monooxygenase activity"/>
    <property type="evidence" value="ECO:0007669"/>
    <property type="project" value="UniProtKB-KW"/>
</dbReference>
<evidence type="ECO:0000313" key="13">
    <source>
        <dbReference type="Proteomes" id="UP000244855"/>
    </source>
</evidence>
<reference evidence="12 13" key="1">
    <citation type="journal article" date="2018" name="Sci. Rep.">
        <title>Comparative genomics provides insights into the lifestyle and reveals functional heterogeneity of dark septate endophytic fungi.</title>
        <authorList>
            <person name="Knapp D.G."/>
            <person name="Nemeth J.B."/>
            <person name="Barry K."/>
            <person name="Hainaut M."/>
            <person name="Henrissat B."/>
            <person name="Johnson J."/>
            <person name="Kuo A."/>
            <person name="Lim J.H.P."/>
            <person name="Lipzen A."/>
            <person name="Nolan M."/>
            <person name="Ohm R.A."/>
            <person name="Tamas L."/>
            <person name="Grigoriev I.V."/>
            <person name="Spatafora J.W."/>
            <person name="Nagy L.G."/>
            <person name="Kovacs G.M."/>
        </authorList>
    </citation>
    <scope>NUCLEOTIDE SEQUENCE [LARGE SCALE GENOMIC DNA]</scope>
    <source>
        <strain evidence="12 13">DSE2036</strain>
    </source>
</reference>
<keyword evidence="5 9" id="KW-0479">Metal-binding</keyword>
<protein>
    <submittedName>
        <fullName evidence="12">Cytochrome P450 monooxygenase</fullName>
    </submittedName>
</protein>
<dbReference type="InterPro" id="IPR001128">
    <property type="entry name" value="Cyt_P450"/>
</dbReference>
<keyword evidence="4 9" id="KW-0349">Heme</keyword>
<dbReference type="PANTHER" id="PTHR46206">
    <property type="entry name" value="CYTOCHROME P450"/>
    <property type="match status" value="1"/>
</dbReference>
<dbReference type="GO" id="GO:0005506">
    <property type="term" value="F:iron ion binding"/>
    <property type="evidence" value="ECO:0007669"/>
    <property type="project" value="InterPro"/>
</dbReference>
<dbReference type="GO" id="GO:0016705">
    <property type="term" value="F:oxidoreductase activity, acting on paired donors, with incorporation or reduction of molecular oxygen"/>
    <property type="evidence" value="ECO:0007669"/>
    <property type="project" value="InterPro"/>
</dbReference>
<evidence type="ECO:0000313" key="12">
    <source>
        <dbReference type="EMBL" id="PVH91395.1"/>
    </source>
</evidence>
<proteinExistence type="inferred from homology"/>
<dbReference type="Pfam" id="PF00067">
    <property type="entry name" value="p450"/>
    <property type="match status" value="1"/>
</dbReference>
<dbReference type="PRINTS" id="PR00465">
    <property type="entry name" value="EP450IV"/>
</dbReference>
<dbReference type="InterPro" id="IPR017972">
    <property type="entry name" value="Cyt_P450_CS"/>
</dbReference>
<dbReference type="Gene3D" id="1.10.630.10">
    <property type="entry name" value="Cytochrome P450"/>
    <property type="match status" value="1"/>
</dbReference>
<organism evidence="12 13">
    <name type="scientific">Periconia macrospinosa</name>
    <dbReference type="NCBI Taxonomy" id="97972"/>
    <lineage>
        <taxon>Eukaryota</taxon>
        <taxon>Fungi</taxon>
        <taxon>Dikarya</taxon>
        <taxon>Ascomycota</taxon>
        <taxon>Pezizomycotina</taxon>
        <taxon>Dothideomycetes</taxon>
        <taxon>Pleosporomycetidae</taxon>
        <taxon>Pleosporales</taxon>
        <taxon>Massarineae</taxon>
        <taxon>Periconiaceae</taxon>
        <taxon>Periconia</taxon>
    </lineage>
</organism>
<keyword evidence="11" id="KW-1133">Transmembrane helix</keyword>
<evidence type="ECO:0000256" key="7">
    <source>
        <dbReference type="ARBA" id="ARBA00023004"/>
    </source>
</evidence>
<keyword evidence="6 10" id="KW-0560">Oxidoreductase</keyword>
<keyword evidence="13" id="KW-1185">Reference proteome</keyword>
<comment type="similarity">
    <text evidence="3 10">Belongs to the cytochrome P450 family.</text>
</comment>
<sequence length="521" mass="59203">MASLYLPSSTEKLWSMLTPATTATILIVATIGFVFLNRRKDDFPHANPPDTLSFKIKKQIEFFQNGLETLKSSRERFAGKPFRLLTNVGDVLVLPPHYAHSIRNEEGLSFSKSIVKDFHGDVPGFDPFMFPDHEAQILQNVVKKQLTKYLNTVTEPLSAEATFAINLIYGESPEWKEIPLQDSVLNLVARLSSRIFLGEELCRNEDWLTITKDYTVDSFKAAVKLTVVPQIFKTLMSYVFEECKIVYAHRQRAREIIQPVIDKRLALRQKSQRENQPIPKFNDAIEWAEEEKKGASYDAADFQLSLSMAAIHTTTDLISTTMILLAQEPAIIEELREEMVRVLKAEGWQKSALFNMKLLDSTIKEAQRIKPIEPLGMRRIAIKDVTLEDGVVIRKGQKTVVDGYRMQDPSIHANPGKFDIHRFLRIRETPGGSNKAQLVSSTPDNPTAFGHGKHACPGRFFAANETKIALCHLLLKYDWEVAPGSTVKPLIIGITHNIDPESKLRYRRRKEEINLESLEFN</sequence>